<evidence type="ECO:0000313" key="2">
    <source>
        <dbReference type="Proteomes" id="UP000015105"/>
    </source>
</evidence>
<reference evidence="2" key="1">
    <citation type="journal article" date="2014" name="Science">
        <title>Ancient hybridizations among the ancestral genomes of bread wheat.</title>
        <authorList>
            <consortium name="International Wheat Genome Sequencing Consortium,"/>
            <person name="Marcussen T."/>
            <person name="Sandve S.R."/>
            <person name="Heier L."/>
            <person name="Spannagl M."/>
            <person name="Pfeifer M."/>
            <person name="Jakobsen K.S."/>
            <person name="Wulff B.B."/>
            <person name="Steuernagel B."/>
            <person name="Mayer K.F."/>
            <person name="Olsen O.A."/>
        </authorList>
    </citation>
    <scope>NUCLEOTIDE SEQUENCE [LARGE SCALE GENOMIC DNA]</scope>
    <source>
        <strain evidence="2">cv. AL8/78</strain>
    </source>
</reference>
<evidence type="ECO:0000313" key="1">
    <source>
        <dbReference type="EnsemblPlants" id="AET2Gv21140700.3"/>
    </source>
</evidence>
<dbReference type="EnsemblPlants" id="AET2Gv21140700.3">
    <property type="protein sequence ID" value="AET2Gv21140700.3"/>
    <property type="gene ID" value="AET2Gv21140700"/>
</dbReference>
<reference evidence="2" key="2">
    <citation type="journal article" date="2017" name="Nat. Plants">
        <title>The Aegilops tauschii genome reveals multiple impacts of transposons.</title>
        <authorList>
            <person name="Zhao G."/>
            <person name="Zou C."/>
            <person name="Li K."/>
            <person name="Wang K."/>
            <person name="Li T."/>
            <person name="Gao L."/>
            <person name="Zhang X."/>
            <person name="Wang H."/>
            <person name="Yang Z."/>
            <person name="Liu X."/>
            <person name="Jiang W."/>
            <person name="Mao L."/>
            <person name="Kong X."/>
            <person name="Jiao Y."/>
            <person name="Jia J."/>
        </authorList>
    </citation>
    <scope>NUCLEOTIDE SEQUENCE [LARGE SCALE GENOMIC DNA]</scope>
    <source>
        <strain evidence="2">cv. AL8/78</strain>
    </source>
</reference>
<name>A0A453D8V1_AEGTS</name>
<reference evidence="1" key="4">
    <citation type="submission" date="2019-03" db="UniProtKB">
        <authorList>
            <consortium name="EnsemblPlants"/>
        </authorList>
    </citation>
    <scope>IDENTIFICATION</scope>
</reference>
<organism evidence="1 2">
    <name type="scientific">Aegilops tauschii subsp. strangulata</name>
    <name type="common">Goatgrass</name>
    <dbReference type="NCBI Taxonomy" id="200361"/>
    <lineage>
        <taxon>Eukaryota</taxon>
        <taxon>Viridiplantae</taxon>
        <taxon>Streptophyta</taxon>
        <taxon>Embryophyta</taxon>
        <taxon>Tracheophyta</taxon>
        <taxon>Spermatophyta</taxon>
        <taxon>Magnoliopsida</taxon>
        <taxon>Liliopsida</taxon>
        <taxon>Poales</taxon>
        <taxon>Poaceae</taxon>
        <taxon>BOP clade</taxon>
        <taxon>Pooideae</taxon>
        <taxon>Triticodae</taxon>
        <taxon>Triticeae</taxon>
        <taxon>Triticinae</taxon>
        <taxon>Aegilops</taxon>
    </lineage>
</organism>
<reference evidence="1" key="3">
    <citation type="journal article" date="2017" name="Nature">
        <title>Genome sequence of the progenitor of the wheat D genome Aegilops tauschii.</title>
        <authorList>
            <person name="Luo M.C."/>
            <person name="Gu Y.Q."/>
            <person name="Puiu D."/>
            <person name="Wang H."/>
            <person name="Twardziok S.O."/>
            <person name="Deal K.R."/>
            <person name="Huo N."/>
            <person name="Zhu T."/>
            <person name="Wang L."/>
            <person name="Wang Y."/>
            <person name="McGuire P.E."/>
            <person name="Liu S."/>
            <person name="Long H."/>
            <person name="Ramasamy R.K."/>
            <person name="Rodriguez J.C."/>
            <person name="Van S.L."/>
            <person name="Yuan L."/>
            <person name="Wang Z."/>
            <person name="Xia Z."/>
            <person name="Xiao L."/>
            <person name="Anderson O.D."/>
            <person name="Ouyang S."/>
            <person name="Liang Y."/>
            <person name="Zimin A.V."/>
            <person name="Pertea G."/>
            <person name="Qi P."/>
            <person name="Bennetzen J.L."/>
            <person name="Dai X."/>
            <person name="Dawson M.W."/>
            <person name="Muller H.G."/>
            <person name="Kugler K."/>
            <person name="Rivarola-Duarte L."/>
            <person name="Spannagl M."/>
            <person name="Mayer K.F.X."/>
            <person name="Lu F.H."/>
            <person name="Bevan M.W."/>
            <person name="Leroy P."/>
            <person name="Li P."/>
            <person name="You F.M."/>
            <person name="Sun Q."/>
            <person name="Liu Z."/>
            <person name="Lyons E."/>
            <person name="Wicker T."/>
            <person name="Salzberg S.L."/>
            <person name="Devos K.M."/>
            <person name="Dvorak J."/>
        </authorList>
    </citation>
    <scope>NUCLEOTIDE SEQUENCE [LARGE SCALE GENOMIC DNA]</scope>
    <source>
        <strain evidence="1">cv. AL8/78</strain>
    </source>
</reference>
<sequence length="46" mass="5492">MQRAPVVGILTRHDFMPEHVLGLHPYLFKSRWKKVRFGKTAFSNFF</sequence>
<dbReference type="Proteomes" id="UP000015105">
    <property type="component" value="Chromosome 2D"/>
</dbReference>
<accession>A0A453D8V1</accession>
<reference evidence="1" key="5">
    <citation type="journal article" date="2021" name="G3 (Bethesda)">
        <title>Aegilops tauschii genome assembly Aet v5.0 features greater sequence contiguity and improved annotation.</title>
        <authorList>
            <person name="Wang L."/>
            <person name="Zhu T."/>
            <person name="Rodriguez J.C."/>
            <person name="Deal K.R."/>
            <person name="Dubcovsky J."/>
            <person name="McGuire P.E."/>
            <person name="Lux T."/>
            <person name="Spannagl M."/>
            <person name="Mayer K.F.X."/>
            <person name="Baldrich P."/>
            <person name="Meyers B.C."/>
            <person name="Huo N."/>
            <person name="Gu Y.Q."/>
            <person name="Zhou H."/>
            <person name="Devos K.M."/>
            <person name="Bennetzen J.L."/>
            <person name="Unver T."/>
            <person name="Budak H."/>
            <person name="Gulick P.J."/>
            <person name="Galiba G."/>
            <person name="Kalapos B."/>
            <person name="Nelson D.R."/>
            <person name="Li P."/>
            <person name="You F.M."/>
            <person name="Luo M.C."/>
            <person name="Dvorak J."/>
        </authorList>
    </citation>
    <scope>NUCLEOTIDE SEQUENCE [LARGE SCALE GENOMIC DNA]</scope>
    <source>
        <strain evidence="1">cv. AL8/78</strain>
    </source>
</reference>
<dbReference type="AlphaFoldDB" id="A0A453D8V1"/>
<dbReference type="Gramene" id="AET2Gv21140700.3">
    <property type="protein sequence ID" value="AET2Gv21140700.3"/>
    <property type="gene ID" value="AET2Gv21140700"/>
</dbReference>
<keyword evidence="2" id="KW-1185">Reference proteome</keyword>
<proteinExistence type="predicted"/>
<protein>
    <submittedName>
        <fullName evidence="1">Uncharacterized protein</fullName>
    </submittedName>
</protein>